<dbReference type="EMBL" id="AJIL01000115">
    <property type="protein sequence ID" value="KNE94525.1"/>
    <property type="molecule type" value="Genomic_DNA"/>
</dbReference>
<proteinExistence type="predicted"/>
<organism evidence="2 3">
    <name type="scientific">Puccinia striiformis f. sp. tritici PST-78</name>
    <dbReference type="NCBI Taxonomy" id="1165861"/>
    <lineage>
        <taxon>Eukaryota</taxon>
        <taxon>Fungi</taxon>
        <taxon>Dikarya</taxon>
        <taxon>Basidiomycota</taxon>
        <taxon>Pucciniomycotina</taxon>
        <taxon>Pucciniomycetes</taxon>
        <taxon>Pucciniales</taxon>
        <taxon>Pucciniaceae</taxon>
        <taxon>Puccinia</taxon>
    </lineage>
</organism>
<accession>A0A0L0V5F8</accession>
<comment type="caution">
    <text evidence="2">The sequence shown here is derived from an EMBL/GenBank/DDBJ whole genome shotgun (WGS) entry which is preliminary data.</text>
</comment>
<evidence type="ECO:0000313" key="2">
    <source>
        <dbReference type="EMBL" id="KNE94525.1"/>
    </source>
</evidence>
<name>A0A0L0V5F8_9BASI</name>
<evidence type="ECO:0000313" key="3">
    <source>
        <dbReference type="Proteomes" id="UP000054564"/>
    </source>
</evidence>
<dbReference type="AlphaFoldDB" id="A0A0L0V5F8"/>
<reference evidence="3" key="1">
    <citation type="submission" date="2014-03" db="EMBL/GenBank/DDBJ databases">
        <title>The Genome Sequence of Puccinia striiformis f. sp. tritici PST-78.</title>
        <authorList>
            <consortium name="The Broad Institute Genome Sequencing Platform"/>
            <person name="Cuomo C."/>
            <person name="Hulbert S."/>
            <person name="Chen X."/>
            <person name="Walker B."/>
            <person name="Young S.K."/>
            <person name="Zeng Q."/>
            <person name="Gargeya S."/>
            <person name="Fitzgerald M."/>
            <person name="Haas B."/>
            <person name="Abouelleil A."/>
            <person name="Alvarado L."/>
            <person name="Arachchi H.M."/>
            <person name="Berlin A.M."/>
            <person name="Chapman S.B."/>
            <person name="Goldberg J."/>
            <person name="Griggs A."/>
            <person name="Gujja S."/>
            <person name="Hansen M."/>
            <person name="Howarth C."/>
            <person name="Imamovic A."/>
            <person name="Larimer J."/>
            <person name="McCowan C."/>
            <person name="Montmayeur A."/>
            <person name="Murphy C."/>
            <person name="Neiman D."/>
            <person name="Pearson M."/>
            <person name="Priest M."/>
            <person name="Roberts A."/>
            <person name="Saif S."/>
            <person name="Shea T."/>
            <person name="Sisk P."/>
            <person name="Sykes S."/>
            <person name="Wortman J."/>
            <person name="Nusbaum C."/>
            <person name="Birren B."/>
        </authorList>
    </citation>
    <scope>NUCLEOTIDE SEQUENCE [LARGE SCALE GENOMIC DNA]</scope>
    <source>
        <strain evidence="3">race PST-78</strain>
    </source>
</reference>
<gene>
    <name evidence="2" type="ORF">PSTG_12171</name>
</gene>
<protein>
    <submittedName>
        <fullName evidence="2">Uncharacterized protein</fullName>
    </submittedName>
</protein>
<sequence length="275" mass="31061">MDDFLTRSVTPQAGSSNVPIVIDSPNHNPDPISIASSPASNRQAPSRSPSHSSPKIQPLNIAQDRPRRNLAPVNYEIPGHLPLEWIVAEREHYFPPYRRYTTRTPPPAPMYSPGLPDYLSPPMVYERVLQQLPDRAGEARIPQNRLETRGRPRMLTFRCVLIPRGPSRPRPSKRRRSPSLEPQAGSSNNQDRGEGPSRQRLRNDALQDVLADFAVENEELWTDASSLIPPGSRNEFDEIRRNQMEILANLEERLQERFHDSADPTTTPEGSPPPL</sequence>
<feature type="region of interest" description="Disordered" evidence="1">
    <location>
        <begin position="157"/>
        <end position="199"/>
    </location>
</feature>
<dbReference type="Proteomes" id="UP000054564">
    <property type="component" value="Unassembled WGS sequence"/>
</dbReference>
<evidence type="ECO:0000256" key="1">
    <source>
        <dbReference type="SAM" id="MobiDB-lite"/>
    </source>
</evidence>
<feature type="compositionally biased region" description="Low complexity" evidence="1">
    <location>
        <begin position="31"/>
        <end position="40"/>
    </location>
</feature>
<feature type="compositionally biased region" description="Polar residues" evidence="1">
    <location>
        <begin position="41"/>
        <end position="55"/>
    </location>
</feature>
<keyword evidence="3" id="KW-1185">Reference proteome</keyword>
<feature type="region of interest" description="Disordered" evidence="1">
    <location>
        <begin position="255"/>
        <end position="275"/>
    </location>
</feature>
<feature type="region of interest" description="Disordered" evidence="1">
    <location>
        <begin position="1"/>
        <end position="67"/>
    </location>
</feature>
<feature type="compositionally biased region" description="Polar residues" evidence="1">
    <location>
        <begin position="7"/>
        <end position="18"/>
    </location>
</feature>